<keyword evidence="5" id="KW-0157">Chromophore</keyword>
<dbReference type="EMBL" id="CAJNDS010000148">
    <property type="protein sequence ID" value="CAE6970619.1"/>
    <property type="molecule type" value="Genomic_DNA"/>
</dbReference>
<feature type="binding site" evidence="5">
    <location>
        <position position="602"/>
    </location>
    <ligand>
        <name>chlorophyll a</name>
        <dbReference type="ChEBI" id="CHEBI:58416"/>
        <label>1</label>
    </ligand>
</feature>
<feature type="binding site" description="axial binding residue" evidence="5">
    <location>
        <position position="502"/>
    </location>
    <ligand>
        <name>chlorophyll b</name>
        <dbReference type="ChEBI" id="CHEBI:61721"/>
        <label>1</label>
    </ligand>
    <ligandPart>
        <name>Mg</name>
        <dbReference type="ChEBI" id="CHEBI:25107"/>
    </ligandPart>
</feature>
<evidence type="ECO:0000256" key="5">
    <source>
        <dbReference type="PIRSR" id="PIRSR601344-1"/>
    </source>
</evidence>
<keyword evidence="3" id="KW-0602">Photosynthesis</keyword>
<dbReference type="OrthoDB" id="443006at2759"/>
<evidence type="ECO:0000256" key="2">
    <source>
        <dbReference type="ARBA" id="ARBA00022528"/>
    </source>
</evidence>
<comment type="subcellular location">
    <subcellularLocation>
        <location evidence="1">Plastid</location>
        <location evidence="1">Chloroplast</location>
    </subcellularLocation>
</comment>
<name>A0A812I322_9DINO</name>
<dbReference type="InterPro" id="IPR022796">
    <property type="entry name" value="Chloroa_b-bind"/>
</dbReference>
<dbReference type="GO" id="GO:0009507">
    <property type="term" value="C:chloroplast"/>
    <property type="evidence" value="ECO:0007669"/>
    <property type="project" value="UniProtKB-SubCell"/>
</dbReference>
<feature type="binding site" evidence="5">
    <location>
        <position position="476"/>
    </location>
    <ligand>
        <name>chlorophyll a</name>
        <dbReference type="ChEBI" id="CHEBI:58416"/>
        <label>1</label>
    </ligand>
</feature>
<feature type="binding site" evidence="5">
    <location>
        <position position="605"/>
    </location>
    <ligand>
        <name>chlorophyll a</name>
        <dbReference type="ChEBI" id="CHEBI:58416"/>
        <label>1</label>
    </ligand>
</feature>
<feature type="binding site" evidence="5">
    <location>
        <position position="497"/>
    </location>
    <ligand>
        <name>chlorophyll a</name>
        <dbReference type="ChEBI" id="CHEBI:58416"/>
        <label>1</label>
    </ligand>
</feature>
<feature type="binding site" evidence="5">
    <location>
        <position position="607"/>
    </location>
    <ligand>
        <name>chlorophyll a</name>
        <dbReference type="ChEBI" id="CHEBI:58416"/>
        <label>1</label>
    </ligand>
</feature>
<keyword evidence="2" id="KW-0150">Chloroplast</keyword>
<dbReference type="Pfam" id="PF00504">
    <property type="entry name" value="Chloroa_b-bind"/>
    <property type="match status" value="4"/>
</dbReference>
<dbReference type="AlphaFoldDB" id="A0A812I322"/>
<keyword evidence="7" id="KW-1185">Reference proteome</keyword>
<dbReference type="GO" id="GO:0016168">
    <property type="term" value="F:chlorophyll binding"/>
    <property type="evidence" value="ECO:0007669"/>
    <property type="project" value="UniProtKB-KW"/>
</dbReference>
<evidence type="ECO:0000256" key="1">
    <source>
        <dbReference type="ARBA" id="ARBA00004229"/>
    </source>
</evidence>
<keyword evidence="4" id="KW-0934">Plastid</keyword>
<evidence type="ECO:0000313" key="7">
    <source>
        <dbReference type="Proteomes" id="UP000604046"/>
    </source>
</evidence>
<comment type="caution">
    <text evidence="6">The sequence shown here is derived from an EMBL/GenBank/DDBJ whole genome shotgun (WGS) entry which is preliminary data.</text>
</comment>
<dbReference type="Gene3D" id="1.10.3460.10">
    <property type="entry name" value="Chlorophyll a/b binding protein domain"/>
    <property type="match status" value="4"/>
</dbReference>
<feature type="binding site" evidence="5">
    <location>
        <position position="619"/>
    </location>
    <ligand>
        <name>chlorophyll a</name>
        <dbReference type="ChEBI" id="CHEBI:58416"/>
        <label>1</label>
    </ligand>
</feature>
<dbReference type="SUPFAM" id="SSF103511">
    <property type="entry name" value="Chlorophyll a-b binding protein"/>
    <property type="match status" value="4"/>
</dbReference>
<feature type="binding site" description="axial binding residue" evidence="5">
    <location>
        <position position="560"/>
    </location>
    <ligand>
        <name>chlorophyll b</name>
        <dbReference type="ChEBI" id="CHEBI:61721"/>
        <label>1</label>
    </ligand>
    <ligandPart>
        <name>Mg</name>
        <dbReference type="ChEBI" id="CHEBI:25107"/>
    </ligandPart>
</feature>
<accession>A0A812I322</accession>
<dbReference type="InterPro" id="IPR001344">
    <property type="entry name" value="Chloro_AB-bd_pln"/>
</dbReference>
<proteinExistence type="predicted"/>
<sequence>MAPSTQQIAAAALAAAGCTAFVTAPSTTRGPALRSTAQGQAKASSASSSSTGLALCGLGAAVGAAVAAPKKERVALRAFESELGVQAPLGFWDPAGFTSDGDAQEFYRRRVVEIKHGRVSMLACTGYIVQEFFRFPGFLSPSTDLKFADIPNGLKAVTIVPAVGWFQYTVFCGLCDLWIADQRPFNPPGKLQTRLFGEDALNYDYGALGLPSYLGGKPVEDEELKKKKLNAELANGRLAMMAIIGMFFQDGLTGSAWGDWANYTESPLRAFENELGVQAPVGFWDPAGFTTDGDAQEFYRRRVVELKHGRVSMLACTGYIVQEFFRFPGFLSPSTDLKFADIPNGLKAVTIVPAVGWFQYTVFCGLCDLWIADQRPFNPPGKLQTRLFGEDALNYDYGFLGLPSYLGGKPVEDEELKKKKLNAELANGRLAMMAIIGMFFQDGLTGSAWGDWANYTESPLRAFETELGVQPPVGFWDPLGFTKGGDAASFRRRRYVEIKHGRVAMLACMGYIVPEYYRWPGDLSPSLGLKFTDVPTGFAAFSKVPLSGWAQMVFFAGSVELFQYVDDPKRAPGDFENAGNLGIPNGFVKAPADQKEKKLAAEIANGRLAMMAIIGMFFQNGLTGQAWGDWSLYTDSPLRALTPAQELIAGTGGPLPDMFWDPAGLSAKATEKEILNYRAMELKHGRVAMLAVLHWFHVSAGYHLLGDYASGAKMSNNPLVNITQLPMAGMWQVVFTIMCLEWLTTYICKPPEDRPWDVLGWKGIIIEDYPSKIWNRWESVQCQVKAVKDVSFWVVRAKAN</sequence>
<evidence type="ECO:0000256" key="3">
    <source>
        <dbReference type="ARBA" id="ARBA00022531"/>
    </source>
</evidence>
<protein>
    <submittedName>
        <fullName evidence="6">FCPE protein</fullName>
    </submittedName>
</protein>
<organism evidence="6 7">
    <name type="scientific">Symbiodinium natans</name>
    <dbReference type="NCBI Taxonomy" id="878477"/>
    <lineage>
        <taxon>Eukaryota</taxon>
        <taxon>Sar</taxon>
        <taxon>Alveolata</taxon>
        <taxon>Dinophyceae</taxon>
        <taxon>Suessiales</taxon>
        <taxon>Symbiodiniaceae</taxon>
        <taxon>Symbiodinium</taxon>
    </lineage>
</organism>
<gene>
    <name evidence="6" type="primary">FCPE</name>
    <name evidence="6" type="ORF">SNAT2548_LOCUS2497</name>
</gene>
<evidence type="ECO:0000313" key="6">
    <source>
        <dbReference type="EMBL" id="CAE6970619.1"/>
    </source>
</evidence>
<dbReference type="GO" id="GO:0016020">
    <property type="term" value="C:membrane"/>
    <property type="evidence" value="ECO:0007669"/>
    <property type="project" value="InterPro"/>
</dbReference>
<feature type="binding site" evidence="5">
    <location>
        <position position="500"/>
    </location>
    <ligand>
        <name>chlorophyll a</name>
        <dbReference type="ChEBI" id="CHEBI:58416"/>
        <label>1</label>
    </ligand>
</feature>
<dbReference type="PANTHER" id="PTHR21649">
    <property type="entry name" value="CHLOROPHYLL A/B BINDING PROTEIN"/>
    <property type="match status" value="1"/>
</dbReference>
<reference evidence="6" key="1">
    <citation type="submission" date="2021-02" db="EMBL/GenBank/DDBJ databases">
        <authorList>
            <person name="Dougan E. K."/>
            <person name="Rhodes N."/>
            <person name="Thang M."/>
            <person name="Chan C."/>
        </authorList>
    </citation>
    <scope>NUCLEOTIDE SEQUENCE</scope>
</reference>
<evidence type="ECO:0000256" key="4">
    <source>
        <dbReference type="ARBA" id="ARBA00022640"/>
    </source>
</evidence>
<keyword evidence="5" id="KW-0148">Chlorophyll</keyword>
<dbReference type="Proteomes" id="UP000604046">
    <property type="component" value="Unassembled WGS sequence"/>
</dbReference>
<dbReference type="GO" id="GO:0009765">
    <property type="term" value="P:photosynthesis, light harvesting"/>
    <property type="evidence" value="ECO:0007669"/>
    <property type="project" value="InterPro"/>
</dbReference>